<evidence type="ECO:0000313" key="7">
    <source>
        <dbReference type="Proteomes" id="UP000192501"/>
    </source>
</evidence>
<evidence type="ECO:0000256" key="2">
    <source>
        <dbReference type="ARBA" id="ARBA00022801"/>
    </source>
</evidence>
<dbReference type="PANTHER" id="PTHR43763">
    <property type="entry name" value="XAA-PRO AMINOPEPTIDASE 1"/>
    <property type="match status" value="1"/>
</dbReference>
<dbReference type="InterPro" id="IPR036005">
    <property type="entry name" value="Creatinase/aminopeptidase-like"/>
</dbReference>
<organism evidence="6 7">
    <name type="scientific">Hepatospora eriocheir</name>
    <dbReference type="NCBI Taxonomy" id="1081669"/>
    <lineage>
        <taxon>Eukaryota</taxon>
        <taxon>Fungi</taxon>
        <taxon>Fungi incertae sedis</taxon>
        <taxon>Microsporidia</taxon>
        <taxon>Hepatosporidae</taxon>
        <taxon>Hepatospora</taxon>
    </lineage>
</organism>
<dbReference type="GO" id="GO:0016787">
    <property type="term" value="F:hydrolase activity"/>
    <property type="evidence" value="ECO:0007669"/>
    <property type="project" value="UniProtKB-KW"/>
</dbReference>
<protein>
    <submittedName>
        <fullName evidence="6">AMPP1</fullName>
    </submittedName>
</protein>
<keyword evidence="1" id="KW-0479">Metal-binding</keyword>
<feature type="domain" description="Peptidase M24" evidence="3">
    <location>
        <begin position="312"/>
        <end position="489"/>
    </location>
</feature>
<evidence type="ECO:0000259" key="5">
    <source>
        <dbReference type="Pfam" id="PF16188"/>
    </source>
</evidence>
<dbReference type="GO" id="GO:0046872">
    <property type="term" value="F:metal ion binding"/>
    <property type="evidence" value="ECO:0007669"/>
    <property type="project" value="UniProtKB-KW"/>
</dbReference>
<dbReference type="Gene3D" id="3.90.230.10">
    <property type="entry name" value="Creatinase/methionine aminopeptidase superfamily"/>
    <property type="match status" value="1"/>
</dbReference>
<comment type="caution">
    <text evidence="6">The sequence shown here is derived from an EMBL/GenBank/DDBJ whole genome shotgun (WGS) entry which is preliminary data.</text>
</comment>
<dbReference type="InterPro" id="IPR029149">
    <property type="entry name" value="Creatin/AminoP/Spt16_N"/>
</dbReference>
<feature type="domain" description="Creatinase N-terminal" evidence="4">
    <location>
        <begin position="6"/>
        <end position="135"/>
    </location>
</feature>
<dbReference type="VEuPathDB" id="MicrosporidiaDB:HERIO_540"/>
<sequence length="554" mass="64853">MLIDKFINILNQVDLDGFIIPMEDNHLNEFISINDNYIKYFTGFNGTAGKLLITKSKIGLYLDSRYYTMAEKFTEKNKMELIKDDDMNIEDFFESENVKKVGICPMFISSKMFEDLKHSLEEKQIKLIESDNIADKIWINKPNRVYKGAVKISDKNRIELIRSKLIKNDEMIIITDLDTIAWITNLRGGDIEFNNIFYSFLVINKDKAILFVNNFNEEIQNIEIRKYDEFENFLNKLSNKNILIDKRINQRYFSWIKKRNNVEITYEVKKEQSIKTDEEIDNYFVAIKNDAIALIELFDHITKHDEDEVMIEERLRSIKKKLFKDSDYIKESFRSIAAINSPDLHHDNNNSKVFKNGDVILLDTGSQYFVGATDISRIISKGEVNPDIKQKYTLVLKGVIQNYITDNKIESGHDVNKNSGNFLKNNGFYYDDNTGHGVGIVIHDVFPQIHDNGNRLINNQIFTIEPGYYHVDKKSPENEYGIRIEDMVFYKDGKVTNMTYVPYHLDLIDFKLLSNKEIEYLNSFNRQIKISLKDKIPSNNDYFINNTKEIPLNV</sequence>
<proteinExistence type="predicted"/>
<dbReference type="SUPFAM" id="SSF55920">
    <property type="entry name" value="Creatinase/aminopeptidase"/>
    <property type="match status" value="1"/>
</dbReference>
<keyword evidence="2" id="KW-0378">Hydrolase</keyword>
<dbReference type="GO" id="GO:0005737">
    <property type="term" value="C:cytoplasm"/>
    <property type="evidence" value="ECO:0007669"/>
    <property type="project" value="UniProtKB-ARBA"/>
</dbReference>
<dbReference type="Pfam" id="PF01321">
    <property type="entry name" value="Creatinase_N"/>
    <property type="match status" value="1"/>
</dbReference>
<dbReference type="PANTHER" id="PTHR43763:SF6">
    <property type="entry name" value="XAA-PRO AMINOPEPTIDASE 1"/>
    <property type="match status" value="1"/>
</dbReference>
<dbReference type="EMBL" id="LTAI01000654">
    <property type="protein sequence ID" value="ORD98471.1"/>
    <property type="molecule type" value="Genomic_DNA"/>
</dbReference>
<dbReference type="Pfam" id="PF00557">
    <property type="entry name" value="Peptidase_M24"/>
    <property type="match status" value="1"/>
</dbReference>
<name>A0A1X0QF95_9MICR</name>
<dbReference type="SUPFAM" id="SSF53092">
    <property type="entry name" value="Creatinase/prolidase N-terminal domain"/>
    <property type="match status" value="2"/>
</dbReference>
<feature type="domain" description="Peptidase M24 C-terminal" evidence="5">
    <location>
        <begin position="497"/>
        <end position="550"/>
    </location>
</feature>
<dbReference type="InterPro" id="IPR000587">
    <property type="entry name" value="Creatinase_N"/>
</dbReference>
<dbReference type="VEuPathDB" id="MicrosporidiaDB:A0H76_2434"/>
<reference evidence="6 7" key="1">
    <citation type="journal article" date="2017" name="Environ. Microbiol.">
        <title>Decay of the glycolytic pathway and adaptation to intranuclear parasitism within Enterocytozoonidae microsporidia.</title>
        <authorList>
            <person name="Wiredu Boakye D."/>
            <person name="Jaroenlak P."/>
            <person name="Prachumwat A."/>
            <person name="Williams T.A."/>
            <person name="Bateman K.S."/>
            <person name="Itsathitphaisarn O."/>
            <person name="Sritunyalucksana K."/>
            <person name="Paszkiewicz K.H."/>
            <person name="Moore K.A."/>
            <person name="Stentiford G.D."/>
            <person name="Williams B.A."/>
        </authorList>
    </citation>
    <scope>NUCLEOTIDE SEQUENCE [LARGE SCALE GENOMIC DNA]</scope>
    <source>
        <strain evidence="7">canceri</strain>
    </source>
</reference>
<dbReference type="Gene3D" id="3.40.350.10">
    <property type="entry name" value="Creatinase/prolidase N-terminal domain"/>
    <property type="match status" value="2"/>
</dbReference>
<dbReference type="Pfam" id="PF16189">
    <property type="entry name" value="Creatinase_N_2"/>
    <property type="match status" value="1"/>
</dbReference>
<dbReference type="Pfam" id="PF16188">
    <property type="entry name" value="Peptidase_M24_C"/>
    <property type="match status" value="1"/>
</dbReference>
<dbReference type="InterPro" id="IPR050422">
    <property type="entry name" value="X-Pro_aminopeptidase_P"/>
</dbReference>
<dbReference type="InterPro" id="IPR032416">
    <property type="entry name" value="Peptidase_M24_C"/>
</dbReference>
<dbReference type="AlphaFoldDB" id="A0A1X0QF95"/>
<evidence type="ECO:0000259" key="3">
    <source>
        <dbReference type="Pfam" id="PF00557"/>
    </source>
</evidence>
<evidence type="ECO:0000256" key="1">
    <source>
        <dbReference type="ARBA" id="ARBA00022723"/>
    </source>
</evidence>
<evidence type="ECO:0000259" key="4">
    <source>
        <dbReference type="Pfam" id="PF01321"/>
    </source>
</evidence>
<evidence type="ECO:0000313" key="6">
    <source>
        <dbReference type="EMBL" id="ORD98471.1"/>
    </source>
</evidence>
<gene>
    <name evidence="6" type="primary">AMPP1</name>
    <name evidence="6" type="ORF">A0H76_2434</name>
</gene>
<dbReference type="Proteomes" id="UP000192501">
    <property type="component" value="Unassembled WGS sequence"/>
</dbReference>
<dbReference type="InterPro" id="IPR000994">
    <property type="entry name" value="Pept_M24"/>
</dbReference>
<accession>A0A1X0QF95</accession>